<feature type="transmembrane region" description="Helical" evidence="1">
    <location>
        <begin position="149"/>
        <end position="172"/>
    </location>
</feature>
<evidence type="ECO:0000313" key="3">
    <source>
        <dbReference type="Proteomes" id="UP000595460"/>
    </source>
</evidence>
<keyword evidence="1" id="KW-0472">Membrane</keyword>
<sequence length="181" mass="19226">MKIWAAIRDAVIGWIMLLRGEEGWRAHFRLTPAGFATALIIFACLNFLAVAITSLGIGLPSLIGVVAAMFVLALPLTATVVVLLGTRMALRSEKPVLDVLVPATYAITAFLFVEGFLAMLGGPVVMLAWLGLAYLLYRLARAAMGWNAAFSAGFAVLTVVLLVAMRLALYMLSTTAAGSPI</sequence>
<protein>
    <recommendedName>
        <fullName evidence="4">Yip1 domain-containing protein</fullName>
    </recommendedName>
</protein>
<feature type="transmembrane region" description="Helical" evidence="1">
    <location>
        <begin position="96"/>
        <end position="113"/>
    </location>
</feature>
<evidence type="ECO:0008006" key="4">
    <source>
        <dbReference type="Google" id="ProtNLM"/>
    </source>
</evidence>
<gene>
    <name evidence="2" type="ORF">JI749_17270</name>
</gene>
<feature type="transmembrane region" description="Helical" evidence="1">
    <location>
        <begin position="35"/>
        <end position="57"/>
    </location>
</feature>
<proteinExistence type="predicted"/>
<evidence type="ECO:0000313" key="2">
    <source>
        <dbReference type="EMBL" id="QQR36054.1"/>
    </source>
</evidence>
<name>A0ABX7BYG6_9HYPH</name>
<evidence type="ECO:0000256" key="1">
    <source>
        <dbReference type="SAM" id="Phobius"/>
    </source>
</evidence>
<keyword evidence="1" id="KW-1133">Transmembrane helix</keyword>
<dbReference type="Proteomes" id="UP000595460">
    <property type="component" value="Chromosome"/>
</dbReference>
<feature type="transmembrane region" description="Helical" evidence="1">
    <location>
        <begin position="63"/>
        <end position="84"/>
    </location>
</feature>
<feature type="transmembrane region" description="Helical" evidence="1">
    <location>
        <begin position="119"/>
        <end position="137"/>
    </location>
</feature>
<organism evidence="2 3">
    <name type="scientific">Devosia oryziradicis</name>
    <dbReference type="NCBI Taxonomy" id="2801335"/>
    <lineage>
        <taxon>Bacteria</taxon>
        <taxon>Pseudomonadati</taxon>
        <taxon>Pseudomonadota</taxon>
        <taxon>Alphaproteobacteria</taxon>
        <taxon>Hyphomicrobiales</taxon>
        <taxon>Devosiaceae</taxon>
        <taxon>Devosia</taxon>
    </lineage>
</organism>
<reference evidence="2 3" key="1">
    <citation type="submission" date="2021-01" db="EMBL/GenBank/DDBJ databases">
        <title>Genome seq and assembly of Devosia sp. G19.</title>
        <authorList>
            <person name="Chhetri G."/>
        </authorList>
    </citation>
    <scope>NUCLEOTIDE SEQUENCE [LARGE SCALE GENOMIC DNA]</scope>
    <source>
        <strain evidence="2 3">G19</strain>
    </source>
</reference>
<keyword evidence="1" id="KW-0812">Transmembrane</keyword>
<accession>A0ABX7BYG6</accession>
<keyword evidence="3" id="KW-1185">Reference proteome</keyword>
<dbReference type="RefSeq" id="WP_201656871.1">
    <property type="nucleotide sequence ID" value="NZ_CP068047.1"/>
</dbReference>
<dbReference type="EMBL" id="CP068047">
    <property type="protein sequence ID" value="QQR36054.1"/>
    <property type="molecule type" value="Genomic_DNA"/>
</dbReference>